<evidence type="ECO:0000256" key="1">
    <source>
        <dbReference type="SAM" id="MobiDB-lite"/>
    </source>
</evidence>
<proteinExistence type="predicted"/>
<sequence length="163" mass="17319">MTVDSRTGTGPYMGGGAEGNLKESLRSIDPRLVNIRSKVVDSFELIDQDYVLVSGPLGDTSSVSSVSKVSQKPFKSGSPPVHSRVNIHSTPSVPLPIIGGTCSKIRLTGSFESQCYAPSGTSHGSVDIVDALEQPSIDSMAIIKSLLSLTWSTRRCVGKHFIL</sequence>
<organism evidence="2 3">
    <name type="scientific">Lactuca saligna</name>
    <name type="common">Willowleaf lettuce</name>
    <dbReference type="NCBI Taxonomy" id="75948"/>
    <lineage>
        <taxon>Eukaryota</taxon>
        <taxon>Viridiplantae</taxon>
        <taxon>Streptophyta</taxon>
        <taxon>Embryophyta</taxon>
        <taxon>Tracheophyta</taxon>
        <taxon>Spermatophyta</taxon>
        <taxon>Magnoliopsida</taxon>
        <taxon>eudicotyledons</taxon>
        <taxon>Gunneridae</taxon>
        <taxon>Pentapetalae</taxon>
        <taxon>asterids</taxon>
        <taxon>campanulids</taxon>
        <taxon>Asterales</taxon>
        <taxon>Asteraceae</taxon>
        <taxon>Cichorioideae</taxon>
        <taxon>Cichorieae</taxon>
        <taxon>Lactucinae</taxon>
        <taxon>Lactuca</taxon>
    </lineage>
</organism>
<gene>
    <name evidence="2" type="ORF">LSALG_LOCUS10429</name>
</gene>
<dbReference type="EMBL" id="OX465077">
    <property type="protein sequence ID" value="CAI9270092.1"/>
    <property type="molecule type" value="Genomic_DNA"/>
</dbReference>
<feature type="region of interest" description="Disordered" evidence="1">
    <location>
        <begin position="1"/>
        <end position="21"/>
    </location>
</feature>
<evidence type="ECO:0000313" key="2">
    <source>
        <dbReference type="EMBL" id="CAI9270092.1"/>
    </source>
</evidence>
<evidence type="ECO:0000313" key="3">
    <source>
        <dbReference type="Proteomes" id="UP001177003"/>
    </source>
</evidence>
<keyword evidence="3" id="KW-1185">Reference proteome</keyword>
<accession>A0AA35YCJ4</accession>
<protein>
    <submittedName>
        <fullName evidence="2">Uncharacterized protein</fullName>
    </submittedName>
</protein>
<dbReference type="Proteomes" id="UP001177003">
    <property type="component" value="Chromosome 1"/>
</dbReference>
<reference evidence="2" key="1">
    <citation type="submission" date="2023-04" db="EMBL/GenBank/DDBJ databases">
        <authorList>
            <person name="Vijverberg K."/>
            <person name="Xiong W."/>
            <person name="Schranz E."/>
        </authorList>
    </citation>
    <scope>NUCLEOTIDE SEQUENCE</scope>
</reference>
<name>A0AA35YCJ4_LACSI</name>
<dbReference type="AlphaFoldDB" id="A0AA35YCJ4"/>